<evidence type="ECO:0000313" key="3">
    <source>
        <dbReference type="Proteomes" id="UP001163882"/>
    </source>
</evidence>
<accession>A0ABY6IQH5</accession>
<keyword evidence="3" id="KW-1185">Reference proteome</keyword>
<evidence type="ECO:0000256" key="1">
    <source>
        <dbReference type="SAM" id="SignalP"/>
    </source>
</evidence>
<feature type="signal peptide" evidence="1">
    <location>
        <begin position="1"/>
        <end position="28"/>
    </location>
</feature>
<feature type="chain" id="PRO_5047548467" description="Secreted protein" evidence="1">
    <location>
        <begin position="29"/>
        <end position="280"/>
    </location>
</feature>
<evidence type="ECO:0008006" key="4">
    <source>
        <dbReference type="Google" id="ProtNLM"/>
    </source>
</evidence>
<protein>
    <recommendedName>
        <fullName evidence="4">Secreted protein</fullName>
    </recommendedName>
</protein>
<name>A0ABY6IQH5_9HYPH</name>
<organism evidence="2 3">
    <name type="scientific">Pelagibacterium flavum</name>
    <dbReference type="NCBI Taxonomy" id="2984530"/>
    <lineage>
        <taxon>Bacteria</taxon>
        <taxon>Pseudomonadati</taxon>
        <taxon>Pseudomonadota</taxon>
        <taxon>Alphaproteobacteria</taxon>
        <taxon>Hyphomicrobiales</taxon>
        <taxon>Devosiaceae</taxon>
        <taxon>Pelagibacterium</taxon>
    </lineage>
</organism>
<keyword evidence="1" id="KW-0732">Signal</keyword>
<gene>
    <name evidence="2" type="ORF">OF122_16970</name>
</gene>
<dbReference type="Proteomes" id="UP001163882">
    <property type="component" value="Chromosome"/>
</dbReference>
<dbReference type="RefSeq" id="WP_264225362.1">
    <property type="nucleotide sequence ID" value="NZ_CP107716.1"/>
</dbReference>
<evidence type="ECO:0000313" key="2">
    <source>
        <dbReference type="EMBL" id="UYQ71712.1"/>
    </source>
</evidence>
<dbReference type="EMBL" id="CP107716">
    <property type="protein sequence ID" value="UYQ71712.1"/>
    <property type="molecule type" value="Genomic_DNA"/>
</dbReference>
<reference evidence="2" key="1">
    <citation type="submission" date="2022-10" db="EMBL/GenBank/DDBJ databases">
        <title>YIM 151497 complete genome.</title>
        <authorList>
            <person name="Chen X."/>
        </authorList>
    </citation>
    <scope>NUCLEOTIDE SEQUENCE</scope>
    <source>
        <strain evidence="2">YIM 151497</strain>
    </source>
</reference>
<proteinExistence type="predicted"/>
<sequence length="280" mass="30783">MKQAPFHIRPVTLFIVAMLGLVSSPATAWENGCGQDAASIVQTAYPDGTRISDATFSVDGGTITLPADSVIDYASDKMVCRIWPANPHYRLVAVPLIYERTGDATEGDLDLFVLDTKTHAVRARIRLAGMMSDDAVRIYRVAFDTAFYRLAPGRVAFGLRIVEEGSSRVNPFLLTTLWLFDMEGEDLDAILENVIVDQRGGEWDGNCEGEFYATTRTLAMAPQAHNGVADIIVSTRAETTIAQDRNGRCTDTVTDTSESADRLIFDGKQYTVPEAMMRGW</sequence>